<gene>
    <name evidence="7" type="ORF">PPAR1163_LOCUS14067</name>
</gene>
<feature type="transmembrane region" description="Helical" evidence="5">
    <location>
        <begin position="395"/>
        <end position="413"/>
    </location>
</feature>
<feature type="domain" description="Amino acid transporter transmembrane" evidence="6">
    <location>
        <begin position="54"/>
        <end position="477"/>
    </location>
</feature>
<keyword evidence="3 5" id="KW-1133">Transmembrane helix</keyword>
<feature type="transmembrane region" description="Helical" evidence="5">
    <location>
        <begin position="420"/>
        <end position="441"/>
    </location>
</feature>
<dbReference type="GO" id="GO:0015179">
    <property type="term" value="F:L-amino acid transmembrane transporter activity"/>
    <property type="evidence" value="ECO:0007669"/>
    <property type="project" value="TreeGrafter"/>
</dbReference>
<keyword evidence="4 5" id="KW-0472">Membrane</keyword>
<name>A0A7S1XS86_9STRA</name>
<dbReference type="InterPro" id="IPR013057">
    <property type="entry name" value="AA_transpt_TM"/>
</dbReference>
<feature type="transmembrane region" description="Helical" evidence="5">
    <location>
        <begin position="335"/>
        <end position="354"/>
    </location>
</feature>
<proteinExistence type="predicted"/>
<evidence type="ECO:0000256" key="1">
    <source>
        <dbReference type="ARBA" id="ARBA00004141"/>
    </source>
</evidence>
<dbReference type="EMBL" id="HBGJ01021625">
    <property type="protein sequence ID" value="CAD9255697.1"/>
    <property type="molecule type" value="Transcribed_RNA"/>
</dbReference>
<evidence type="ECO:0000256" key="3">
    <source>
        <dbReference type="ARBA" id="ARBA00022989"/>
    </source>
</evidence>
<dbReference type="Pfam" id="PF01490">
    <property type="entry name" value="Aa_trans"/>
    <property type="match status" value="1"/>
</dbReference>
<organism evidence="7">
    <name type="scientific">Phaeomonas parva</name>
    <dbReference type="NCBI Taxonomy" id="124430"/>
    <lineage>
        <taxon>Eukaryota</taxon>
        <taxon>Sar</taxon>
        <taxon>Stramenopiles</taxon>
        <taxon>Ochrophyta</taxon>
        <taxon>Pinguiophyceae</taxon>
        <taxon>Pinguiochrysidales</taxon>
        <taxon>Pinguiochrysidaceae</taxon>
        <taxon>Phaeomonas</taxon>
    </lineage>
</organism>
<feature type="transmembrane region" description="Helical" evidence="5">
    <location>
        <begin position="461"/>
        <end position="478"/>
    </location>
</feature>
<dbReference type="PANTHER" id="PTHR22950:SF652">
    <property type="entry name" value="TRANSMEMBRANE AMINO ACID TRANSPORTER FAMILY PROTEIN"/>
    <property type="match status" value="1"/>
</dbReference>
<sequence>MLLLLLLLLGAVAGRDLPGAAQRLAPRANPKAAAAAPAVAQRGGGGAVAVSDGKSSVPVATFNLMNNVAGAGLLTLSAAMAMGVGTYPALILCVGLGIVAGHTFSLCNRACAATGETSFMGLCTRLLGPFAALTSTVALAALCFAVCIVYAGFIGDVATSLLAEPIGLSPALNSRASNILVTTGGVLLPLCLLRSLDQLGFTSLLGLVSVVYSVAFIILRSLDGTYAPGGEFFEDLVKLGDGAAPAFDDVGPWAFDSRALVLISNLGVSFMAHYNAPKYYDELRDNTVERCNMVSWPSYIGLSVLYAATMIAGYRTFGTSCKSMLLTNYSSKDRLGCIAQFATGFSILFGYPLAFCGFRQGVVETADAILGFRDGAGGALDGALKALRDAPSTEGGWRALTVALLALSTALAVAVEDMGIVVGIAGAVVGSYFIYMLPALLYTTVEERAGRLTPAKKANLALVPMGVAMAAMGTFMSVKSRS</sequence>
<dbReference type="GO" id="GO:0016020">
    <property type="term" value="C:membrane"/>
    <property type="evidence" value="ECO:0007669"/>
    <property type="project" value="UniProtKB-SubCell"/>
</dbReference>
<evidence type="ECO:0000256" key="5">
    <source>
        <dbReference type="SAM" id="Phobius"/>
    </source>
</evidence>
<evidence type="ECO:0000259" key="6">
    <source>
        <dbReference type="Pfam" id="PF01490"/>
    </source>
</evidence>
<feature type="transmembrane region" description="Helical" evidence="5">
    <location>
        <begin position="130"/>
        <end position="155"/>
    </location>
</feature>
<evidence type="ECO:0000256" key="2">
    <source>
        <dbReference type="ARBA" id="ARBA00022692"/>
    </source>
</evidence>
<comment type="subcellular location">
    <subcellularLocation>
        <location evidence="1">Membrane</location>
        <topology evidence="1">Multi-pass membrane protein</topology>
    </subcellularLocation>
</comment>
<evidence type="ECO:0000256" key="4">
    <source>
        <dbReference type="ARBA" id="ARBA00023136"/>
    </source>
</evidence>
<dbReference type="AlphaFoldDB" id="A0A7S1XS86"/>
<feature type="transmembrane region" description="Helical" evidence="5">
    <location>
        <begin position="73"/>
        <end position="99"/>
    </location>
</feature>
<evidence type="ECO:0000313" key="7">
    <source>
        <dbReference type="EMBL" id="CAD9255697.1"/>
    </source>
</evidence>
<feature type="transmembrane region" description="Helical" evidence="5">
    <location>
        <begin position="199"/>
        <end position="219"/>
    </location>
</feature>
<protein>
    <recommendedName>
        <fullName evidence="6">Amino acid transporter transmembrane domain-containing protein</fullName>
    </recommendedName>
</protein>
<dbReference type="PANTHER" id="PTHR22950">
    <property type="entry name" value="AMINO ACID TRANSPORTER"/>
    <property type="match status" value="1"/>
</dbReference>
<reference evidence="7" key="1">
    <citation type="submission" date="2021-01" db="EMBL/GenBank/DDBJ databases">
        <authorList>
            <person name="Corre E."/>
            <person name="Pelletier E."/>
            <person name="Niang G."/>
            <person name="Scheremetjew M."/>
            <person name="Finn R."/>
            <person name="Kale V."/>
            <person name="Holt S."/>
            <person name="Cochrane G."/>
            <person name="Meng A."/>
            <person name="Brown T."/>
            <person name="Cohen L."/>
        </authorList>
    </citation>
    <scope>NUCLEOTIDE SEQUENCE</scope>
    <source>
        <strain evidence="7">CCMP2877</strain>
    </source>
</reference>
<keyword evidence="2 5" id="KW-0812">Transmembrane</keyword>
<accession>A0A7S1XS86</accession>
<feature type="transmembrane region" description="Helical" evidence="5">
    <location>
        <begin position="296"/>
        <end position="314"/>
    </location>
</feature>